<organism evidence="1 2">
    <name type="scientific">Ophiocordyceps sinensis</name>
    <dbReference type="NCBI Taxonomy" id="72228"/>
    <lineage>
        <taxon>Eukaryota</taxon>
        <taxon>Fungi</taxon>
        <taxon>Dikarya</taxon>
        <taxon>Ascomycota</taxon>
        <taxon>Pezizomycotina</taxon>
        <taxon>Sordariomycetes</taxon>
        <taxon>Hypocreomycetidae</taxon>
        <taxon>Hypocreales</taxon>
        <taxon>Ophiocordycipitaceae</taxon>
        <taxon>Ophiocordyceps</taxon>
    </lineage>
</organism>
<dbReference type="OrthoDB" id="269822at2759"/>
<dbReference type="InterPro" id="IPR035892">
    <property type="entry name" value="C2_domain_sf"/>
</dbReference>
<dbReference type="SUPFAM" id="SSF49562">
    <property type="entry name" value="C2 domain (Calcium/lipid-binding domain, CaLB)"/>
    <property type="match status" value="1"/>
</dbReference>
<proteinExistence type="predicted"/>
<reference evidence="1 2" key="1">
    <citation type="journal article" date="2020" name="Genome Biol. Evol.">
        <title>A new high-quality draft genome assembly of the Chinese cordyceps Ophiocordyceps sinensis.</title>
        <authorList>
            <person name="Shu R."/>
            <person name="Zhang J."/>
            <person name="Meng Q."/>
            <person name="Zhang H."/>
            <person name="Zhou G."/>
            <person name="Li M."/>
            <person name="Wu P."/>
            <person name="Zhao Y."/>
            <person name="Chen C."/>
            <person name="Qin Q."/>
        </authorList>
    </citation>
    <scope>NUCLEOTIDE SEQUENCE [LARGE SCALE GENOMIC DNA]</scope>
    <source>
        <strain evidence="1 2">IOZ07</strain>
    </source>
</reference>
<evidence type="ECO:0008006" key="3">
    <source>
        <dbReference type="Google" id="ProtNLM"/>
    </source>
</evidence>
<keyword evidence="2" id="KW-1185">Reference proteome</keyword>
<dbReference type="AlphaFoldDB" id="A0A8H4PRS7"/>
<evidence type="ECO:0000313" key="2">
    <source>
        <dbReference type="Proteomes" id="UP000557566"/>
    </source>
</evidence>
<dbReference type="Proteomes" id="UP000557566">
    <property type="component" value="Unassembled WGS sequence"/>
</dbReference>
<comment type="caution">
    <text evidence="1">The sequence shown here is derived from an EMBL/GenBank/DDBJ whole genome shotgun (WGS) entry which is preliminary data.</text>
</comment>
<sequence length="87" mass="9907">MLHRGENPPAIDPIWDETLEWTYEENELVFLRMLIKSDDAWAKNPMFAAAAVRLVYAVPGWTMINMMDMKGGETGCTVLVKFTIEDA</sequence>
<evidence type="ECO:0000313" key="1">
    <source>
        <dbReference type="EMBL" id="KAF4509279.1"/>
    </source>
</evidence>
<dbReference type="Gene3D" id="2.60.40.150">
    <property type="entry name" value="C2 domain"/>
    <property type="match status" value="1"/>
</dbReference>
<gene>
    <name evidence="1" type="ORF">G6O67_005551</name>
</gene>
<dbReference type="EMBL" id="JAAVMX010000005">
    <property type="protein sequence ID" value="KAF4509279.1"/>
    <property type="molecule type" value="Genomic_DNA"/>
</dbReference>
<accession>A0A8H4PRS7</accession>
<protein>
    <recommendedName>
        <fullName evidence="3">C2 domain-containing protein</fullName>
    </recommendedName>
</protein>
<name>A0A8H4PRS7_9HYPO</name>